<evidence type="ECO:0000313" key="3">
    <source>
        <dbReference type="Proteomes" id="UP000782312"/>
    </source>
</evidence>
<feature type="domain" description="HD-GYP" evidence="1">
    <location>
        <begin position="445"/>
        <end position="657"/>
    </location>
</feature>
<dbReference type="SMART" id="SM00471">
    <property type="entry name" value="HDc"/>
    <property type="match status" value="1"/>
</dbReference>
<dbReference type="Pfam" id="PF01590">
    <property type="entry name" value="GAF"/>
    <property type="match status" value="1"/>
</dbReference>
<dbReference type="PANTHER" id="PTHR43155:SF2">
    <property type="entry name" value="CYCLIC DI-GMP PHOSPHODIESTERASE PA4108"/>
    <property type="match status" value="1"/>
</dbReference>
<dbReference type="InterPro" id="IPR003607">
    <property type="entry name" value="HD/PDEase_dom"/>
</dbReference>
<evidence type="ECO:0000313" key="2">
    <source>
        <dbReference type="EMBL" id="MBI3126124.1"/>
    </source>
</evidence>
<evidence type="ECO:0000259" key="1">
    <source>
        <dbReference type="PROSITE" id="PS51832"/>
    </source>
</evidence>
<dbReference type="CDD" id="cd00077">
    <property type="entry name" value="HDc"/>
    <property type="match status" value="1"/>
</dbReference>
<dbReference type="AlphaFoldDB" id="A0A932HYM2"/>
<dbReference type="PROSITE" id="PS51832">
    <property type="entry name" value="HD_GYP"/>
    <property type="match status" value="2"/>
</dbReference>
<dbReference type="Proteomes" id="UP000782312">
    <property type="component" value="Unassembled WGS sequence"/>
</dbReference>
<dbReference type="Pfam" id="PF13487">
    <property type="entry name" value="HD_5"/>
    <property type="match status" value="1"/>
</dbReference>
<sequence>MNLSADLPQLAKVVYHSPALPLQEWRGQLEGQGFVLHEVPSLEAIEPAQDALNVILLDDRLAGENGLPGLERFSAETTPASIIRVIPSGLAGMPSGELPPHVSGVLQCPVQETALMLALRGAFWHAALQRSAHIERHHRGLLTRNLDKLTQIGIALSAEQNHYRLLDMILTHSRELTNADAGSLYLVEETSDGKRNLRFVHTQNDSKRIPFKQFIMPATKTSISGYVAVTGGTLNIPDVYDLPPGVEYSVNKSFDQSVGYRSKSMLVVPMRDHNNEITGVLQLINAKPSADILIPTPEAAERHVVPFDHAVEHLVSSLASQAAVALENSMLIESLERTFEGLVKASVHAIEQRDPITSGHSERVTELTCALAHAVSETTEGRYAETLFTEEQMKELRYAGFLHDFGKIGVREHVLQKANKLYPMEMEVVKNRFAVIKRTIQAEYQERMLELALAGKRDEVEKQRGEMNARLAEVDHYLSLIVRSDVPTMMPDGDFDGLMKLGEITYRDFDGTEKPYLTPNELKCLALRRGNLTEEERKEIESHVVHSYDFLVQIPWTRALRGVPEIAHGHHEKLNGTGYPRHLKEEEIVLQAKIMCVCDIFDALTATDRPYKKAAPLEKAIQILKFEVKDQHLDPELVDIFVKKKVYRAVEQFREAEYAEPAS</sequence>
<dbReference type="Gene3D" id="3.30.450.40">
    <property type="match status" value="1"/>
</dbReference>
<gene>
    <name evidence="2" type="ORF">HYZ11_00795</name>
</gene>
<dbReference type="EMBL" id="JACPUR010000001">
    <property type="protein sequence ID" value="MBI3126124.1"/>
    <property type="molecule type" value="Genomic_DNA"/>
</dbReference>
<organism evidence="2 3">
    <name type="scientific">Tectimicrobiota bacterium</name>
    <dbReference type="NCBI Taxonomy" id="2528274"/>
    <lineage>
        <taxon>Bacteria</taxon>
        <taxon>Pseudomonadati</taxon>
        <taxon>Nitrospinota/Tectimicrobiota group</taxon>
        <taxon>Candidatus Tectimicrobiota</taxon>
    </lineage>
</organism>
<protein>
    <submittedName>
        <fullName evidence="2">GAF domain-containing protein</fullName>
    </submittedName>
</protein>
<dbReference type="InterPro" id="IPR029016">
    <property type="entry name" value="GAF-like_dom_sf"/>
</dbReference>
<dbReference type="InterPro" id="IPR003018">
    <property type="entry name" value="GAF"/>
</dbReference>
<dbReference type="Gene3D" id="1.10.3210.10">
    <property type="entry name" value="Hypothetical protein af1432"/>
    <property type="match status" value="2"/>
</dbReference>
<reference evidence="2" key="1">
    <citation type="submission" date="2020-07" db="EMBL/GenBank/DDBJ databases">
        <title>Huge and variable diversity of episymbiotic CPR bacteria and DPANN archaea in groundwater ecosystems.</title>
        <authorList>
            <person name="He C.Y."/>
            <person name="Keren R."/>
            <person name="Whittaker M."/>
            <person name="Farag I.F."/>
            <person name="Doudna J."/>
            <person name="Cate J.H.D."/>
            <person name="Banfield J.F."/>
        </authorList>
    </citation>
    <scope>NUCLEOTIDE SEQUENCE</scope>
    <source>
        <strain evidence="2">NC_groundwater_763_Ag_S-0.2um_68_21</strain>
    </source>
</reference>
<dbReference type="SUPFAM" id="SSF109604">
    <property type="entry name" value="HD-domain/PDEase-like"/>
    <property type="match status" value="2"/>
</dbReference>
<proteinExistence type="predicted"/>
<comment type="caution">
    <text evidence="2">The sequence shown here is derived from an EMBL/GenBank/DDBJ whole genome shotgun (WGS) entry which is preliminary data.</text>
</comment>
<dbReference type="InterPro" id="IPR037522">
    <property type="entry name" value="HD_GYP_dom"/>
</dbReference>
<dbReference type="SUPFAM" id="SSF55781">
    <property type="entry name" value="GAF domain-like"/>
    <property type="match status" value="1"/>
</dbReference>
<dbReference type="PANTHER" id="PTHR43155">
    <property type="entry name" value="CYCLIC DI-GMP PHOSPHODIESTERASE PA4108-RELATED"/>
    <property type="match status" value="1"/>
</dbReference>
<name>A0A932HYM2_UNCTE</name>
<feature type="domain" description="HD-GYP" evidence="1">
    <location>
        <begin position="335"/>
        <end position="449"/>
    </location>
</feature>
<dbReference type="SMART" id="SM00065">
    <property type="entry name" value="GAF"/>
    <property type="match status" value="1"/>
</dbReference>
<accession>A0A932HYM2</accession>